<dbReference type="CDD" id="cd00609">
    <property type="entry name" value="AAT_like"/>
    <property type="match status" value="1"/>
</dbReference>
<keyword evidence="1" id="KW-0315">Glutamine amidotransferase</keyword>
<comment type="similarity">
    <text evidence="2">Belongs to the class-I pyridoxal-phosphate-dependent aminotransferase family.</text>
</comment>
<dbReference type="EC" id="2.6.1.-" evidence="2"/>
<name>A0ABZ1B398_9ACTN</name>
<evidence type="ECO:0000313" key="7">
    <source>
        <dbReference type="Proteomes" id="UP001324287"/>
    </source>
</evidence>
<dbReference type="PROSITE" id="PS51273">
    <property type="entry name" value="GATASE_TYPE_1"/>
    <property type="match status" value="1"/>
</dbReference>
<evidence type="ECO:0000259" key="5">
    <source>
        <dbReference type="Pfam" id="PF07685"/>
    </source>
</evidence>
<feature type="domain" description="CobB/CobQ-like glutamine amidotransferase" evidence="5">
    <location>
        <begin position="1"/>
        <end position="163"/>
    </location>
</feature>
<dbReference type="InterPro" id="IPR015424">
    <property type="entry name" value="PyrdxlP-dep_Trfase"/>
</dbReference>
<dbReference type="NCBIfam" id="NF005915">
    <property type="entry name" value="PRK07908.1"/>
    <property type="match status" value="1"/>
</dbReference>
<dbReference type="InterPro" id="IPR015422">
    <property type="entry name" value="PyrdxlP-dep_Trfase_small"/>
</dbReference>
<feature type="region of interest" description="Disordered" evidence="3">
    <location>
        <begin position="224"/>
        <end position="288"/>
    </location>
</feature>
<dbReference type="PROSITE" id="PS00105">
    <property type="entry name" value="AA_TRANSFER_CLASS_1"/>
    <property type="match status" value="1"/>
</dbReference>
<keyword evidence="7" id="KW-1185">Reference proteome</keyword>
<protein>
    <recommendedName>
        <fullName evidence="2">Aminotransferase</fullName>
        <ecNumber evidence="2">2.6.1.-</ecNumber>
    </recommendedName>
</protein>
<evidence type="ECO:0000259" key="4">
    <source>
        <dbReference type="Pfam" id="PF00155"/>
    </source>
</evidence>
<dbReference type="Gene3D" id="3.40.640.10">
    <property type="entry name" value="Type I PLP-dependent aspartate aminotransferase-like (Major domain)"/>
    <property type="match status" value="1"/>
</dbReference>
<dbReference type="InterPro" id="IPR004839">
    <property type="entry name" value="Aminotransferase_I/II_large"/>
</dbReference>
<dbReference type="InterPro" id="IPR004838">
    <property type="entry name" value="NHTrfase_class1_PyrdxlP-BS"/>
</dbReference>
<evidence type="ECO:0000256" key="2">
    <source>
        <dbReference type="RuleBase" id="RU000481"/>
    </source>
</evidence>
<organism evidence="6 7">
    <name type="scientific">Blastococcus brunescens</name>
    <dbReference type="NCBI Taxonomy" id="1564165"/>
    <lineage>
        <taxon>Bacteria</taxon>
        <taxon>Bacillati</taxon>
        <taxon>Actinomycetota</taxon>
        <taxon>Actinomycetes</taxon>
        <taxon>Geodermatophilales</taxon>
        <taxon>Geodermatophilaceae</taxon>
        <taxon>Blastococcus</taxon>
    </lineage>
</organism>
<gene>
    <name evidence="6" type="primary">cobC</name>
    <name evidence="6" type="ORF">U6N30_06335</name>
</gene>
<dbReference type="PANTHER" id="PTHR21343:SF1">
    <property type="entry name" value="COBYRIC ACID SYNTHASE"/>
    <property type="match status" value="1"/>
</dbReference>
<dbReference type="EMBL" id="CP141261">
    <property type="protein sequence ID" value="WRL65274.1"/>
    <property type="molecule type" value="Genomic_DNA"/>
</dbReference>
<comment type="cofactor">
    <cofactor evidence="2">
        <name>pyridoxal 5'-phosphate</name>
        <dbReference type="ChEBI" id="CHEBI:597326"/>
    </cofactor>
</comment>
<proteinExistence type="inferred from homology"/>
<dbReference type="RefSeq" id="WP_324276598.1">
    <property type="nucleotide sequence ID" value="NZ_CP141261.1"/>
</dbReference>
<sequence length="632" mass="65812">MSNFTDLDALAAEPGVLVRYATRPEELADADLVVLPGTRATVADLAWLRETGMAAAVGRHAAEGRPLLGICGGHQMLARTITDDVESRAGTVDGLGLLPAEVRFAQEKTLGRPVGEALGEPVRGYEIHHGVVTVDESAEPFLDGARRGSVFGTTWHGALENDGFRRAFLTEVAGIAGRRFAVAPGTDFAALRDARLERLGDVIAEHADTDTLWRLIEKGPPAGLPCCPRGRPSADPAPRPAVVSLPASRDRSGGDPVRSPRGPVAATGEPVPGAGDDGSGGAHADGIDLRHHGDAELAPGLVDLAVNVRAGAPPHWLLGLLHDAIDRSSGYPDPGPARAAVAAAHGRDQGEVLLTAGAAETFTLVARALAPRRAVVVHPSFTEPEAALRSAGHPVERLLLPPEDGYRLDPAAVPDDADLVVLGNPTNPTSVLHPAADLAQLLRSDRVVVVDEAFADTVPGEPESLASLAGLPGLLVVRSLTKTWGLAGLRVGYALGPPDLVGALAAQQPHWPVSTPALAALAACTTPSARAEAEAAARALGTWRQALLDSLPAAVVVVGTPRSSFVLLRVTDGIRVRQELRRRGWAVRRGDTFPGLTGDHLRVAVREPTVARAFAAALTEVLETPPATEAHS</sequence>
<dbReference type="SUPFAM" id="SSF52317">
    <property type="entry name" value="Class I glutamine amidotransferase-like"/>
    <property type="match status" value="1"/>
</dbReference>
<evidence type="ECO:0000313" key="6">
    <source>
        <dbReference type="EMBL" id="WRL65274.1"/>
    </source>
</evidence>
<dbReference type="Pfam" id="PF00155">
    <property type="entry name" value="Aminotran_1_2"/>
    <property type="match status" value="1"/>
</dbReference>
<keyword evidence="6" id="KW-0456">Lyase</keyword>
<dbReference type="PROSITE" id="PS51274">
    <property type="entry name" value="GATASE_COBBQ"/>
    <property type="match status" value="1"/>
</dbReference>
<dbReference type="GO" id="GO:0048472">
    <property type="term" value="F:threonine-phosphate decarboxylase activity"/>
    <property type="evidence" value="ECO:0007669"/>
    <property type="project" value="UniProtKB-EC"/>
</dbReference>
<keyword evidence="2" id="KW-0032">Aminotransferase</keyword>
<feature type="domain" description="Aminotransferase class I/classII large" evidence="4">
    <location>
        <begin position="303"/>
        <end position="605"/>
    </location>
</feature>
<reference evidence="6 7" key="1">
    <citation type="submission" date="2023-12" db="EMBL/GenBank/DDBJ databases">
        <title>Blastococcus brunescens sp. nov., an actonobacterium isolated from sandstone collected in sahara desert.</title>
        <authorList>
            <person name="Gtari M."/>
            <person name="Ghodhbane F."/>
        </authorList>
    </citation>
    <scope>NUCLEOTIDE SEQUENCE [LARGE SCALE GENOMIC DNA]</scope>
    <source>
        <strain evidence="6 7">BMG 8361</strain>
    </source>
</reference>
<dbReference type="Gene3D" id="3.90.1150.10">
    <property type="entry name" value="Aspartate Aminotransferase, domain 1"/>
    <property type="match status" value="1"/>
</dbReference>
<accession>A0ABZ1B398</accession>
<dbReference type="PANTHER" id="PTHR21343">
    <property type="entry name" value="DETHIOBIOTIN SYNTHETASE"/>
    <property type="match status" value="1"/>
</dbReference>
<dbReference type="Pfam" id="PF07685">
    <property type="entry name" value="GATase_3"/>
    <property type="match status" value="1"/>
</dbReference>
<dbReference type="Proteomes" id="UP001324287">
    <property type="component" value="Chromosome"/>
</dbReference>
<dbReference type="InterPro" id="IPR029062">
    <property type="entry name" value="Class_I_gatase-like"/>
</dbReference>
<evidence type="ECO:0000256" key="3">
    <source>
        <dbReference type="SAM" id="MobiDB-lite"/>
    </source>
</evidence>
<dbReference type="SUPFAM" id="SSF53383">
    <property type="entry name" value="PLP-dependent transferases"/>
    <property type="match status" value="1"/>
</dbReference>
<evidence type="ECO:0000256" key="1">
    <source>
        <dbReference type="ARBA" id="ARBA00022962"/>
    </source>
</evidence>
<dbReference type="Gene3D" id="3.40.50.880">
    <property type="match status" value="1"/>
</dbReference>
<keyword evidence="2" id="KW-0808">Transferase</keyword>
<dbReference type="InterPro" id="IPR011698">
    <property type="entry name" value="GATase_3"/>
</dbReference>
<dbReference type="CDD" id="cd01750">
    <property type="entry name" value="GATase1_CobQ"/>
    <property type="match status" value="1"/>
</dbReference>
<dbReference type="InterPro" id="IPR033949">
    <property type="entry name" value="CobQ_GATase1"/>
</dbReference>
<dbReference type="InterPro" id="IPR015421">
    <property type="entry name" value="PyrdxlP-dep_Trfase_major"/>
</dbReference>